<reference evidence="1 2" key="1">
    <citation type="journal article" date="2010" name="Stand. Genomic Sci.">
        <title>Complete genome sequence of Rhizobium leguminosarum bv trifolii strain WSM2304, an effective microsymbiont of the South American clover Trifolium polymorphum.</title>
        <authorList>
            <person name="Reeve W."/>
            <person name="O'Hara G."/>
            <person name="Chain P."/>
            <person name="Ardley J."/>
            <person name="Brau L."/>
            <person name="Nandesena K."/>
            <person name="Tiwari R."/>
            <person name="Malfatti S."/>
            <person name="Kiss H."/>
            <person name="Lapidus A."/>
            <person name="Copeland A."/>
            <person name="Nolan M."/>
            <person name="Land M."/>
            <person name="Ivanova N."/>
            <person name="Mavromatis K."/>
            <person name="Markowitz V."/>
            <person name="Kyrpides N."/>
            <person name="Melino V."/>
            <person name="Denton M."/>
            <person name="Yates R."/>
            <person name="Howieson J."/>
        </authorList>
    </citation>
    <scope>NUCLEOTIDE SEQUENCE [LARGE SCALE GENOMIC DNA]</scope>
    <source>
        <strain evidence="1 2">WSM2304</strain>
    </source>
</reference>
<gene>
    <name evidence="1" type="ordered locus">Rleg2_2468</name>
</gene>
<protein>
    <submittedName>
        <fullName evidence="1">Uncharacterized protein</fullName>
    </submittedName>
</protein>
<name>A0ABF7QNP7_RHILW</name>
<evidence type="ECO:0000313" key="2">
    <source>
        <dbReference type="Proteomes" id="UP000008330"/>
    </source>
</evidence>
<dbReference type="Proteomes" id="UP000008330">
    <property type="component" value="Chromosome"/>
</dbReference>
<dbReference type="RefSeq" id="WP_012558266.1">
    <property type="nucleotide sequence ID" value="NC_011369.1"/>
</dbReference>
<dbReference type="AlphaFoldDB" id="A0ABF7QNP7"/>
<dbReference type="KEGG" id="rlt:Rleg2_2468"/>
<organism evidence="1 2">
    <name type="scientific">Rhizobium leguminosarum bv. trifolii (strain WSM2304)</name>
    <dbReference type="NCBI Taxonomy" id="395492"/>
    <lineage>
        <taxon>Bacteria</taxon>
        <taxon>Pseudomonadati</taxon>
        <taxon>Pseudomonadota</taxon>
        <taxon>Alphaproteobacteria</taxon>
        <taxon>Hyphomicrobiales</taxon>
        <taxon>Rhizobiaceae</taxon>
        <taxon>Rhizobium/Agrobacterium group</taxon>
        <taxon>Rhizobium</taxon>
    </lineage>
</organism>
<evidence type="ECO:0000313" key="1">
    <source>
        <dbReference type="EMBL" id="ACI55742.1"/>
    </source>
</evidence>
<sequence length="111" mass="12652">MSDKRIAPPFEGQQFTSHQQWVNKASSWLICHPQYNNTQHGETKGWRGHHFTAMCFDSLGRRVTNGGDFRRAEEEGTFPVWWIWPDQIPELVGRIAEFGAALNLARGGALL</sequence>
<dbReference type="EMBL" id="CP001191">
    <property type="protein sequence ID" value="ACI55742.1"/>
    <property type="molecule type" value="Genomic_DNA"/>
</dbReference>
<keyword evidence="2" id="KW-1185">Reference proteome</keyword>
<proteinExistence type="predicted"/>
<accession>A0ABF7QNP7</accession>